<dbReference type="Proteomes" id="UP000248134">
    <property type="component" value="Unassembled WGS sequence"/>
</dbReference>
<feature type="domain" description="Peptidase S1" evidence="4">
    <location>
        <begin position="22"/>
        <end position="247"/>
    </location>
</feature>
<dbReference type="GO" id="GO:0004252">
    <property type="term" value="F:serine-type endopeptidase activity"/>
    <property type="evidence" value="ECO:0007669"/>
    <property type="project" value="InterPro"/>
</dbReference>
<evidence type="ECO:0000313" key="5">
    <source>
        <dbReference type="EMBL" id="PZA12741.1"/>
    </source>
</evidence>
<organism evidence="5 6">
    <name type="scientific">Rhodopseudomonas palustris</name>
    <dbReference type="NCBI Taxonomy" id="1076"/>
    <lineage>
        <taxon>Bacteria</taxon>
        <taxon>Pseudomonadati</taxon>
        <taxon>Pseudomonadota</taxon>
        <taxon>Alphaproteobacteria</taxon>
        <taxon>Hyphomicrobiales</taxon>
        <taxon>Nitrobacteraceae</taxon>
        <taxon>Rhodopseudomonas</taxon>
    </lineage>
</organism>
<sequence>MIRTLTFGALLVAALASPAAALVGGAPEATGALGRALVTIVGSRGNFCSGTLIAPDLVLSAAHCVGPGADYKVVQYDAQRQPSLRDVARVAAHPEFDMRAILGHRASADVALLKLAAPLPGKAPLPIAAPEDPLAAGQDFTIAGIGVTRRGDGKSGGTARSATLTATGRPGRLQIRLIDPAATGGRAGLGACTGDSGGPALQAQNDRLVVVGVVSWSTGPGNTAGCGGLTGVTPLTLYRDWIARTAQSWGSAMAR</sequence>
<protein>
    <submittedName>
        <fullName evidence="5">S1 family peptidase</fullName>
    </submittedName>
</protein>
<dbReference type="InterPro" id="IPR001314">
    <property type="entry name" value="Peptidase_S1A"/>
</dbReference>
<dbReference type="SMART" id="SM00020">
    <property type="entry name" value="Tryp_SPc"/>
    <property type="match status" value="1"/>
</dbReference>
<dbReference type="InterPro" id="IPR009003">
    <property type="entry name" value="Peptidase_S1_PA"/>
</dbReference>
<name>A0A323UK39_RHOPL</name>
<evidence type="ECO:0000256" key="2">
    <source>
        <dbReference type="ARBA" id="ARBA00023157"/>
    </source>
</evidence>
<accession>A0A323UK39</accession>
<keyword evidence="3" id="KW-0732">Signal</keyword>
<dbReference type="GO" id="GO:0006508">
    <property type="term" value="P:proteolysis"/>
    <property type="evidence" value="ECO:0007669"/>
    <property type="project" value="InterPro"/>
</dbReference>
<dbReference type="OrthoDB" id="267336at2"/>
<dbReference type="InterPro" id="IPR018114">
    <property type="entry name" value="TRYPSIN_HIS"/>
</dbReference>
<reference evidence="5 6" key="1">
    <citation type="submission" date="2018-06" db="EMBL/GenBank/DDBJ databases">
        <title>Draft Whole-Genome Sequence of the purple photosynthetic bacterium Rhodospeudomonas palustris XCP.</title>
        <authorList>
            <person name="Rayyan A."/>
            <person name="Meyer T.E."/>
            <person name="Kyndt J.A."/>
        </authorList>
    </citation>
    <scope>NUCLEOTIDE SEQUENCE [LARGE SCALE GENOMIC DNA]</scope>
    <source>
        <strain evidence="5 6">XCP</strain>
    </source>
</reference>
<evidence type="ECO:0000256" key="1">
    <source>
        <dbReference type="ARBA" id="ARBA00007664"/>
    </source>
</evidence>
<dbReference type="SUPFAM" id="SSF50494">
    <property type="entry name" value="Trypsin-like serine proteases"/>
    <property type="match status" value="1"/>
</dbReference>
<comment type="caution">
    <text evidence="5">The sequence shown here is derived from an EMBL/GenBank/DDBJ whole genome shotgun (WGS) entry which is preliminary data.</text>
</comment>
<dbReference type="InterPro" id="IPR001254">
    <property type="entry name" value="Trypsin_dom"/>
</dbReference>
<comment type="similarity">
    <text evidence="1">Belongs to the peptidase S1 family.</text>
</comment>
<dbReference type="InterPro" id="IPR043504">
    <property type="entry name" value="Peptidase_S1_PA_chymotrypsin"/>
</dbReference>
<feature type="signal peptide" evidence="3">
    <location>
        <begin position="1"/>
        <end position="21"/>
    </location>
</feature>
<dbReference type="AlphaFoldDB" id="A0A323UK39"/>
<dbReference type="EMBL" id="QKQS01000012">
    <property type="protein sequence ID" value="PZA12741.1"/>
    <property type="molecule type" value="Genomic_DNA"/>
</dbReference>
<gene>
    <name evidence="5" type="ORF">DNX69_07565</name>
</gene>
<evidence type="ECO:0000259" key="4">
    <source>
        <dbReference type="PROSITE" id="PS50240"/>
    </source>
</evidence>
<evidence type="ECO:0000256" key="3">
    <source>
        <dbReference type="SAM" id="SignalP"/>
    </source>
</evidence>
<dbReference type="RefSeq" id="WP_110785397.1">
    <property type="nucleotide sequence ID" value="NZ_QKQS01000012.1"/>
</dbReference>
<proteinExistence type="inferred from homology"/>
<dbReference type="Gene3D" id="2.40.10.10">
    <property type="entry name" value="Trypsin-like serine proteases"/>
    <property type="match status" value="1"/>
</dbReference>
<dbReference type="PANTHER" id="PTHR24276">
    <property type="entry name" value="POLYSERASE-RELATED"/>
    <property type="match status" value="1"/>
</dbReference>
<dbReference type="Pfam" id="PF00089">
    <property type="entry name" value="Trypsin"/>
    <property type="match status" value="1"/>
</dbReference>
<dbReference type="PROSITE" id="PS50240">
    <property type="entry name" value="TRYPSIN_DOM"/>
    <property type="match status" value="1"/>
</dbReference>
<evidence type="ECO:0000313" key="6">
    <source>
        <dbReference type="Proteomes" id="UP000248134"/>
    </source>
</evidence>
<dbReference type="PANTHER" id="PTHR24276:SF98">
    <property type="entry name" value="FI18310P1-RELATED"/>
    <property type="match status" value="1"/>
</dbReference>
<keyword evidence="2" id="KW-1015">Disulfide bond</keyword>
<dbReference type="PRINTS" id="PR00722">
    <property type="entry name" value="CHYMOTRYPSIN"/>
</dbReference>
<dbReference type="InterPro" id="IPR050430">
    <property type="entry name" value="Peptidase_S1"/>
</dbReference>
<dbReference type="PROSITE" id="PS00134">
    <property type="entry name" value="TRYPSIN_HIS"/>
    <property type="match status" value="1"/>
</dbReference>
<feature type="chain" id="PRO_5016448728" evidence="3">
    <location>
        <begin position="22"/>
        <end position="255"/>
    </location>
</feature>